<keyword evidence="2" id="KW-1185">Reference proteome</keyword>
<sequence>MYDQMTCPNCDFCPTCQTTNEENQHPFQSQRWNISRKMEYFPSKDEFQSWSEVRCPVCNTVVDSTL</sequence>
<evidence type="ECO:0000313" key="1">
    <source>
        <dbReference type="EMBL" id="QSJ05039.1"/>
    </source>
</evidence>
<dbReference type="EMBL" id="MW557853">
    <property type="protein sequence ID" value="QSJ05039.1"/>
    <property type="molecule type" value="Genomic_DNA"/>
</dbReference>
<dbReference type="Proteomes" id="UP000662804">
    <property type="component" value="Segment"/>
</dbReference>
<reference evidence="1 2" key="1">
    <citation type="submission" date="2021-02" db="EMBL/GenBank/DDBJ databases">
        <authorList>
            <person name="Tang S.-L."/>
            <person name="Chiang P.-W."/>
            <person name="Pfeiffer F."/>
            <person name="Dyall-Smith M."/>
        </authorList>
    </citation>
    <scope>NUCLEOTIDE SEQUENCE [LARGE SCALE GENOMIC DNA]</scope>
    <source>
        <strain evidence="1">Hardyhisp2</strain>
    </source>
</reference>
<organism evidence="1 2">
    <name type="scientific">Haloarcula virus Hardyhisp2</name>
    <dbReference type="NCBI Taxonomy" id="2811386"/>
    <lineage>
        <taxon>Viruses</taxon>
        <taxon>Monodnaviria</taxon>
        <taxon>Trapavirae</taxon>
        <taxon>Saleviricota</taxon>
        <taxon>Huolimaviricetes</taxon>
        <taxon>Haloruvirales</taxon>
        <taxon>Pleolipoviridae</taxon>
        <taxon>Gammapleolipovirus</taxon>
        <taxon>Gammapleolipovirus hardyense</taxon>
        <taxon>Gammapleolipovirus Hardyhisp2</taxon>
    </lineage>
</organism>
<proteinExistence type="predicted"/>
<evidence type="ECO:0000313" key="2">
    <source>
        <dbReference type="Proteomes" id="UP000662804"/>
    </source>
</evidence>
<gene>
    <name evidence="1" type="ORF">HdyHp2_095</name>
</gene>
<accession>A0A898KBT3</accession>
<name>A0A898KBT3_9VIRU</name>
<protein>
    <submittedName>
        <fullName evidence="1">CxxC motif protein</fullName>
    </submittedName>
</protein>